<dbReference type="GeneID" id="16078939"/>
<dbReference type="PANTHER" id="PTHR10766:SF55">
    <property type="entry name" value="TRANSMEMBRANE 9 SUPERFAMILY MEMBER 4"/>
    <property type="match status" value="1"/>
</dbReference>
<gene>
    <name evidence="10" type="ORF">PTSG_00875</name>
</gene>
<evidence type="ECO:0000256" key="1">
    <source>
        <dbReference type="ARBA" id="ARBA00004141"/>
    </source>
</evidence>
<evidence type="ECO:0000313" key="10">
    <source>
        <dbReference type="EMBL" id="EGD76169.1"/>
    </source>
</evidence>
<keyword evidence="7" id="KW-0333">Golgi apparatus</keyword>
<dbReference type="eggNOG" id="KOG1278">
    <property type="taxonomic scope" value="Eukaryota"/>
</dbReference>
<dbReference type="PANTHER" id="PTHR10766">
    <property type="entry name" value="TRANSMEMBRANE 9 SUPERFAMILY PROTEIN"/>
    <property type="match status" value="1"/>
</dbReference>
<dbReference type="GO" id="GO:0072657">
    <property type="term" value="P:protein localization to membrane"/>
    <property type="evidence" value="ECO:0007669"/>
    <property type="project" value="TreeGrafter"/>
</dbReference>
<keyword evidence="4 9" id="KW-0812">Transmembrane</keyword>
<comment type="subcellular location">
    <subcellularLocation>
        <location evidence="2">Golgi apparatus</location>
    </subcellularLocation>
    <subcellularLocation>
        <location evidence="1">Membrane</location>
        <topology evidence="1">Multi-pass membrane protein</topology>
    </subcellularLocation>
</comment>
<feature type="chain" id="PRO_5007361455" description="Transmembrane 9 superfamily member" evidence="9">
    <location>
        <begin position="24"/>
        <end position="639"/>
    </location>
</feature>
<dbReference type="RefSeq" id="XP_004998344.1">
    <property type="nucleotide sequence ID" value="XM_004998287.1"/>
</dbReference>
<dbReference type="InterPro" id="IPR004240">
    <property type="entry name" value="EMP70"/>
</dbReference>
<feature type="transmembrane region" description="Helical" evidence="9">
    <location>
        <begin position="600"/>
        <end position="628"/>
    </location>
</feature>
<dbReference type="InParanoid" id="F2TXR0"/>
<keyword evidence="8 9" id="KW-0472">Membrane</keyword>
<dbReference type="AlphaFoldDB" id="F2TXR0"/>
<dbReference type="OrthoDB" id="1666796at2759"/>
<keyword evidence="6 9" id="KW-1133">Transmembrane helix</keyword>
<feature type="transmembrane region" description="Helical" evidence="9">
    <location>
        <begin position="373"/>
        <end position="395"/>
    </location>
</feature>
<evidence type="ECO:0000256" key="3">
    <source>
        <dbReference type="ARBA" id="ARBA00005227"/>
    </source>
</evidence>
<keyword evidence="5 9" id="KW-0732">Signal</keyword>
<sequence>MGPAKALAIVAVLLCMLASASVAFYVPGVAPQDFADGDTVEIKSVKMTSSKRPKLPYPYYYLPFCRPLKMKNSRENLGEVLRGDRITNTPYELHMNQNVSCRLLCRGEKYVEKSYTKAQIHRFEKFIRGEYRVHWIMDNLPAATRVEYDDTVKYIRGYPVGFVDPTIGTHIFNHVTIVGKIHPGSHEGTHRIVGFEVRARSVDVSRYEGNPSDPNDMSCKVKPVTTEHGGLVLDSASMTDDRKKPIVWSYSVQWEPSDIAWASRWDTYLSADDPEIHWFSIVNSLVTVIFLSGILAFIMVRTLRRDIAKYNEEDKEEALEQTGWKLVHGDVFRPPKRAFWLSVIYGTGVQLLCMVALSICLAMLGMLSPASRGSLTTAAILLFVFFGVIGGYYGARLYKTLKGQNWKRAAFTTATFLPTVVFGVCFVLNFFIWGEKSSGAVPFTTMIALVLLWFGISVPLVFVGYFFGFRKKAYEHPVTTNQIPRQVPDQVWYMHPAVSMLLAGILPFGAVFIELFFILNALWDNQYYYLFGFLFLVFIILIMSCAEIAIVMTYLQLCAEDYHWWWRSFVVSGGSAIYVFLYSIFYFSTKLDVDDGVSTLLYFGYTGLMVFTFWILTGTVGFIATYWFTKKIYGSIKID</sequence>
<feature type="transmembrane region" description="Helical" evidence="9">
    <location>
        <begin position="278"/>
        <end position="300"/>
    </location>
</feature>
<evidence type="ECO:0000256" key="7">
    <source>
        <dbReference type="ARBA" id="ARBA00023034"/>
    </source>
</evidence>
<evidence type="ECO:0000256" key="5">
    <source>
        <dbReference type="ARBA" id="ARBA00022729"/>
    </source>
</evidence>
<accession>F2TXR0</accession>
<feature type="transmembrane region" description="Helical" evidence="9">
    <location>
        <begin position="500"/>
        <end position="523"/>
    </location>
</feature>
<protein>
    <recommendedName>
        <fullName evidence="9">Transmembrane 9 superfamily member</fullName>
    </recommendedName>
</protein>
<feature type="transmembrane region" description="Helical" evidence="9">
    <location>
        <begin position="564"/>
        <end position="588"/>
    </location>
</feature>
<dbReference type="Proteomes" id="UP000007799">
    <property type="component" value="Unassembled WGS sequence"/>
</dbReference>
<dbReference type="Pfam" id="PF02990">
    <property type="entry name" value="EMP70"/>
    <property type="match status" value="1"/>
</dbReference>
<proteinExistence type="inferred from homology"/>
<feature type="transmembrane region" description="Helical" evidence="9">
    <location>
        <begin position="446"/>
        <end position="467"/>
    </location>
</feature>
<evidence type="ECO:0000256" key="8">
    <source>
        <dbReference type="ARBA" id="ARBA00023136"/>
    </source>
</evidence>
<name>F2TXR0_SALR5</name>
<dbReference type="OMA" id="VVGFEVY"/>
<feature type="transmembrane region" description="Helical" evidence="9">
    <location>
        <begin position="416"/>
        <end position="434"/>
    </location>
</feature>
<dbReference type="KEGG" id="sre:PTSG_00875"/>
<feature type="transmembrane region" description="Helical" evidence="9">
    <location>
        <begin position="529"/>
        <end position="552"/>
    </location>
</feature>
<evidence type="ECO:0000256" key="9">
    <source>
        <dbReference type="RuleBase" id="RU363079"/>
    </source>
</evidence>
<dbReference type="EMBL" id="GL832956">
    <property type="protein sequence ID" value="EGD76169.1"/>
    <property type="molecule type" value="Genomic_DNA"/>
</dbReference>
<dbReference type="FunCoup" id="F2TXR0">
    <property type="interactions" value="1789"/>
</dbReference>
<feature type="signal peptide" evidence="9">
    <location>
        <begin position="1"/>
        <end position="23"/>
    </location>
</feature>
<evidence type="ECO:0000313" key="11">
    <source>
        <dbReference type="Proteomes" id="UP000007799"/>
    </source>
</evidence>
<dbReference type="GO" id="GO:0005794">
    <property type="term" value="C:Golgi apparatus"/>
    <property type="evidence" value="ECO:0007669"/>
    <property type="project" value="UniProtKB-SubCell"/>
</dbReference>
<organism evidence="11">
    <name type="scientific">Salpingoeca rosetta (strain ATCC 50818 / BSB-021)</name>
    <dbReference type="NCBI Taxonomy" id="946362"/>
    <lineage>
        <taxon>Eukaryota</taxon>
        <taxon>Choanoflagellata</taxon>
        <taxon>Craspedida</taxon>
        <taxon>Salpingoecidae</taxon>
        <taxon>Salpingoeca</taxon>
    </lineage>
</organism>
<comment type="similarity">
    <text evidence="3 9">Belongs to the nonaspanin (TM9SF) (TC 9.A.2) family.</text>
</comment>
<dbReference type="GO" id="GO:0016020">
    <property type="term" value="C:membrane"/>
    <property type="evidence" value="ECO:0007669"/>
    <property type="project" value="UniProtKB-SubCell"/>
</dbReference>
<evidence type="ECO:0000256" key="4">
    <source>
        <dbReference type="ARBA" id="ARBA00022692"/>
    </source>
</evidence>
<evidence type="ECO:0000256" key="2">
    <source>
        <dbReference type="ARBA" id="ARBA00004555"/>
    </source>
</evidence>
<evidence type="ECO:0000256" key="6">
    <source>
        <dbReference type="ARBA" id="ARBA00022989"/>
    </source>
</evidence>
<feature type="transmembrane region" description="Helical" evidence="9">
    <location>
        <begin position="343"/>
        <end position="367"/>
    </location>
</feature>
<keyword evidence="11" id="KW-1185">Reference proteome</keyword>
<reference evidence="10" key="1">
    <citation type="submission" date="2009-08" db="EMBL/GenBank/DDBJ databases">
        <title>Annotation of Salpingoeca rosetta.</title>
        <authorList>
            <consortium name="The Broad Institute Genome Sequencing Platform"/>
            <person name="Russ C."/>
            <person name="Cuomo C."/>
            <person name="Burger G."/>
            <person name="Gray M.W."/>
            <person name="Holland P.W.H."/>
            <person name="King N."/>
            <person name="Lang F.B.F."/>
            <person name="Roger A.J."/>
            <person name="Ruiz-Trillo I."/>
            <person name="Young S.K."/>
            <person name="Zeng Q."/>
            <person name="Gargeya S."/>
            <person name="Alvarado L."/>
            <person name="Berlin A."/>
            <person name="Chapman S.B."/>
            <person name="Chen Z."/>
            <person name="Freedman E."/>
            <person name="Gellesch M."/>
            <person name="Goldberg J."/>
            <person name="Griggs A."/>
            <person name="Gujja S."/>
            <person name="Heilman E."/>
            <person name="Heiman D."/>
            <person name="Howarth C."/>
            <person name="Mehta T."/>
            <person name="Neiman D."/>
            <person name="Pearson M."/>
            <person name="Roberts A."/>
            <person name="Saif S."/>
            <person name="Shea T."/>
            <person name="Shenoy N."/>
            <person name="Sisk P."/>
            <person name="Stolte C."/>
            <person name="Sykes S."/>
            <person name="White J."/>
            <person name="Yandava C."/>
            <person name="Haas B."/>
            <person name="Nusbaum C."/>
            <person name="Birren B."/>
        </authorList>
    </citation>
    <scope>NUCLEOTIDE SEQUENCE [LARGE SCALE GENOMIC DNA]</scope>
    <source>
        <strain evidence="10">ATCC 50818</strain>
    </source>
</reference>